<accession>A0A9P7AR23</accession>
<evidence type="ECO:0000256" key="1">
    <source>
        <dbReference type="ARBA" id="ARBA00022679"/>
    </source>
</evidence>
<dbReference type="PROSITE" id="PS50011">
    <property type="entry name" value="PROTEIN_KINASE_DOM"/>
    <property type="match status" value="1"/>
</dbReference>
<evidence type="ECO:0000313" key="7">
    <source>
        <dbReference type="Proteomes" id="UP000719766"/>
    </source>
</evidence>
<keyword evidence="2" id="KW-0547">Nucleotide-binding</keyword>
<evidence type="ECO:0000256" key="2">
    <source>
        <dbReference type="ARBA" id="ARBA00022741"/>
    </source>
</evidence>
<evidence type="ECO:0000259" key="5">
    <source>
        <dbReference type="PROSITE" id="PS50011"/>
    </source>
</evidence>
<keyword evidence="1" id="KW-0808">Transferase</keyword>
<keyword evidence="3 6" id="KW-0418">Kinase</keyword>
<dbReference type="PIRSF" id="PIRSF000654">
    <property type="entry name" value="Integrin-linked_kinase"/>
    <property type="match status" value="1"/>
</dbReference>
<dbReference type="Proteomes" id="UP000719766">
    <property type="component" value="Unassembled WGS sequence"/>
</dbReference>
<keyword evidence="7" id="KW-1185">Reference proteome</keyword>
<evidence type="ECO:0000256" key="4">
    <source>
        <dbReference type="ARBA" id="ARBA00022840"/>
    </source>
</evidence>
<keyword evidence="4" id="KW-0067">ATP-binding</keyword>
<comment type="caution">
    <text evidence="6">The sequence shown here is derived from an EMBL/GenBank/DDBJ whole genome shotgun (WGS) entry which is preliminary data.</text>
</comment>
<proteinExistence type="predicted"/>
<dbReference type="GO" id="GO:0004674">
    <property type="term" value="F:protein serine/threonine kinase activity"/>
    <property type="evidence" value="ECO:0007669"/>
    <property type="project" value="TreeGrafter"/>
</dbReference>
<dbReference type="SUPFAM" id="SSF56112">
    <property type="entry name" value="Protein kinase-like (PK-like)"/>
    <property type="match status" value="1"/>
</dbReference>
<dbReference type="InterPro" id="IPR051681">
    <property type="entry name" value="Ser/Thr_Kinases-Pseudokinases"/>
</dbReference>
<organism evidence="6 7">
    <name type="scientific">Suillus plorans</name>
    <dbReference type="NCBI Taxonomy" id="116603"/>
    <lineage>
        <taxon>Eukaryota</taxon>
        <taxon>Fungi</taxon>
        <taxon>Dikarya</taxon>
        <taxon>Basidiomycota</taxon>
        <taxon>Agaricomycotina</taxon>
        <taxon>Agaricomycetes</taxon>
        <taxon>Agaricomycetidae</taxon>
        <taxon>Boletales</taxon>
        <taxon>Suillineae</taxon>
        <taxon>Suillaceae</taxon>
        <taxon>Suillus</taxon>
    </lineage>
</organism>
<dbReference type="EMBL" id="JABBWE010000025">
    <property type="protein sequence ID" value="KAG1794680.1"/>
    <property type="molecule type" value="Genomic_DNA"/>
</dbReference>
<dbReference type="InterPro" id="IPR001245">
    <property type="entry name" value="Ser-Thr/Tyr_kinase_cat_dom"/>
</dbReference>
<dbReference type="GeneID" id="64596650"/>
<dbReference type="InterPro" id="IPR011009">
    <property type="entry name" value="Kinase-like_dom_sf"/>
</dbReference>
<gene>
    <name evidence="6" type="ORF">HD556DRAFT_1369306</name>
</gene>
<dbReference type="InterPro" id="IPR000719">
    <property type="entry name" value="Prot_kinase_dom"/>
</dbReference>
<dbReference type="RefSeq" id="XP_041160791.1">
    <property type="nucleotide sequence ID" value="XM_041302886.1"/>
</dbReference>
<reference evidence="6" key="1">
    <citation type="journal article" date="2020" name="New Phytol.">
        <title>Comparative genomics reveals dynamic genome evolution in host specialist ectomycorrhizal fungi.</title>
        <authorList>
            <person name="Lofgren L.A."/>
            <person name="Nguyen N.H."/>
            <person name="Vilgalys R."/>
            <person name="Ruytinx J."/>
            <person name="Liao H.L."/>
            <person name="Branco S."/>
            <person name="Kuo A."/>
            <person name="LaButti K."/>
            <person name="Lipzen A."/>
            <person name="Andreopoulos W."/>
            <person name="Pangilinan J."/>
            <person name="Riley R."/>
            <person name="Hundley H."/>
            <person name="Na H."/>
            <person name="Barry K."/>
            <person name="Grigoriev I.V."/>
            <person name="Stajich J.E."/>
            <person name="Kennedy P.G."/>
        </authorList>
    </citation>
    <scope>NUCLEOTIDE SEQUENCE</scope>
    <source>
        <strain evidence="6">S12</strain>
    </source>
</reference>
<dbReference type="OrthoDB" id="4062651at2759"/>
<sequence>MLQDLSKYITKEGDYPVARGGFGEIWKCTLHIDRSSVKVAVKALQVYAGDQLGAPKMKKIKRIKRELKICAKLNHANILRIHGYTYGFGPLPAIISPWAENGNLTVYLENKGAALTLVRRFQLLRDIVAGLQYLHANSVIHGDFNGPNVLIRADGTACIADFGLSLMYSEIVSASQASWTSTLKGNMRWMAPELLLEREDGSQVRPSEQSDMYSFGGVMLQVRLG</sequence>
<dbReference type="Pfam" id="PF07714">
    <property type="entry name" value="PK_Tyr_Ser-Thr"/>
    <property type="match status" value="1"/>
</dbReference>
<dbReference type="GO" id="GO:0005524">
    <property type="term" value="F:ATP binding"/>
    <property type="evidence" value="ECO:0007669"/>
    <property type="project" value="UniProtKB-KW"/>
</dbReference>
<protein>
    <submittedName>
        <fullName evidence="6">Kinase-like domain-containing protein</fullName>
    </submittedName>
</protein>
<name>A0A9P7AR23_9AGAM</name>
<dbReference type="PANTHER" id="PTHR44329:SF288">
    <property type="entry name" value="MITOGEN-ACTIVATED PROTEIN KINASE KINASE KINASE 20"/>
    <property type="match status" value="1"/>
</dbReference>
<dbReference type="PANTHER" id="PTHR44329">
    <property type="entry name" value="SERINE/THREONINE-PROTEIN KINASE TNNI3K-RELATED"/>
    <property type="match status" value="1"/>
</dbReference>
<feature type="domain" description="Protein kinase" evidence="5">
    <location>
        <begin position="11"/>
        <end position="225"/>
    </location>
</feature>
<dbReference type="Gene3D" id="1.10.510.10">
    <property type="entry name" value="Transferase(Phosphotransferase) domain 1"/>
    <property type="match status" value="1"/>
</dbReference>
<evidence type="ECO:0000256" key="3">
    <source>
        <dbReference type="ARBA" id="ARBA00022777"/>
    </source>
</evidence>
<evidence type="ECO:0000313" key="6">
    <source>
        <dbReference type="EMBL" id="KAG1794680.1"/>
    </source>
</evidence>
<dbReference type="AlphaFoldDB" id="A0A9P7AR23"/>